<accession>X1PWS8</accession>
<sequence length="34" mass="4138">MLQDSFETLWSFRFEEIADAYLPGTFDFLEKHRP</sequence>
<organism evidence="1">
    <name type="scientific">marine sediment metagenome</name>
    <dbReference type="NCBI Taxonomy" id="412755"/>
    <lineage>
        <taxon>unclassified sequences</taxon>
        <taxon>metagenomes</taxon>
        <taxon>ecological metagenomes</taxon>
    </lineage>
</organism>
<evidence type="ECO:0000313" key="1">
    <source>
        <dbReference type="EMBL" id="GAI35419.1"/>
    </source>
</evidence>
<reference evidence="1" key="1">
    <citation type="journal article" date="2014" name="Front. Microbiol.">
        <title>High frequency of phylogenetically diverse reductive dehalogenase-homologous genes in deep subseafloor sedimentary metagenomes.</title>
        <authorList>
            <person name="Kawai M."/>
            <person name="Futagami T."/>
            <person name="Toyoda A."/>
            <person name="Takaki Y."/>
            <person name="Nishi S."/>
            <person name="Hori S."/>
            <person name="Arai W."/>
            <person name="Tsubouchi T."/>
            <person name="Morono Y."/>
            <person name="Uchiyama I."/>
            <person name="Ito T."/>
            <person name="Fujiyama A."/>
            <person name="Inagaki F."/>
            <person name="Takami H."/>
        </authorList>
    </citation>
    <scope>NUCLEOTIDE SEQUENCE</scope>
    <source>
        <strain evidence="1">Expedition CK06-06</strain>
    </source>
</reference>
<feature type="non-terminal residue" evidence="1">
    <location>
        <position position="34"/>
    </location>
</feature>
<comment type="caution">
    <text evidence="1">The sequence shown here is derived from an EMBL/GenBank/DDBJ whole genome shotgun (WGS) entry which is preliminary data.</text>
</comment>
<dbReference type="EMBL" id="BARV01029916">
    <property type="protein sequence ID" value="GAI35419.1"/>
    <property type="molecule type" value="Genomic_DNA"/>
</dbReference>
<name>X1PWS8_9ZZZZ</name>
<dbReference type="AlphaFoldDB" id="X1PWS8"/>
<proteinExistence type="predicted"/>
<gene>
    <name evidence="1" type="ORF">S06H3_47611</name>
</gene>
<protein>
    <submittedName>
        <fullName evidence="1">Uncharacterized protein</fullName>
    </submittedName>
</protein>